<dbReference type="EMBL" id="SOCN01000002">
    <property type="protein sequence ID" value="TDV23539.1"/>
    <property type="molecule type" value="Genomic_DNA"/>
</dbReference>
<feature type="domain" description="Transketolase-like pyrimidine-binding" evidence="9">
    <location>
        <begin position="349"/>
        <end position="510"/>
    </location>
</feature>
<dbReference type="Pfam" id="PF22613">
    <property type="entry name" value="Transketolase_C_1"/>
    <property type="match status" value="1"/>
</dbReference>
<dbReference type="Gene3D" id="3.40.50.920">
    <property type="match status" value="1"/>
</dbReference>
<evidence type="ECO:0000256" key="5">
    <source>
        <dbReference type="ARBA" id="ARBA00022723"/>
    </source>
</evidence>
<accession>A0A4V3FNV9</accession>
<dbReference type="Pfam" id="PF00456">
    <property type="entry name" value="Transketolase_N"/>
    <property type="match status" value="1"/>
</dbReference>
<evidence type="ECO:0000256" key="2">
    <source>
        <dbReference type="ARBA" id="ARBA00001964"/>
    </source>
</evidence>
<comment type="cofactor">
    <cofactor evidence="2">
        <name>thiamine diphosphate</name>
        <dbReference type="ChEBI" id="CHEBI:58937"/>
    </cofactor>
</comment>
<dbReference type="SUPFAM" id="SSF52518">
    <property type="entry name" value="Thiamin diphosphate-binding fold (THDP-binding)"/>
    <property type="match status" value="2"/>
</dbReference>
<dbReference type="GO" id="GO:0046872">
    <property type="term" value="F:metal ion binding"/>
    <property type="evidence" value="ECO:0007669"/>
    <property type="project" value="UniProtKB-KW"/>
</dbReference>
<reference evidence="10 11" key="1">
    <citation type="submission" date="2019-03" db="EMBL/GenBank/DDBJ databases">
        <title>Genomic Encyclopedia of Archaeal and Bacterial Type Strains, Phase II (KMG-II): from individual species to whole genera.</title>
        <authorList>
            <person name="Goeker M."/>
        </authorList>
    </citation>
    <scope>NUCLEOTIDE SEQUENCE [LARGE SCALE GENOMIC DNA]</scope>
    <source>
        <strain evidence="10 11">ATCC 35214</strain>
    </source>
</reference>
<dbReference type="GO" id="GO:0004802">
    <property type="term" value="F:transketolase activity"/>
    <property type="evidence" value="ECO:0007669"/>
    <property type="project" value="UniProtKB-EC"/>
</dbReference>
<keyword evidence="11" id="KW-1185">Reference proteome</keyword>
<dbReference type="InterPro" id="IPR029061">
    <property type="entry name" value="THDP-binding"/>
</dbReference>
<comment type="similarity">
    <text evidence="3">Belongs to the transketolase family.</text>
</comment>
<proteinExistence type="inferred from homology"/>
<sequence length="646" mass="72362">MHKKNFTHKDFIANMRAIAIDGINNAHQGHIGMALGASEIFYTMVGEVLKFSPQHPRWINRDRFVLSAGHGSMGLYSLYHLMGLLTLDDIKQHKLYNSKTPSHPEIEKLEYVDASTGPLGQGLAMAVGMALSNKHLSERFNQKNHKILNHNIFVLCGDGDLQEGVGLEAIAFAGTNKLDSLIIVHDYNNMQIDTSAAEVNNINLEKFFQAAHFKTIILNNNRPESIRRAIEQAKESLRPTYIQVPTTIAYGTKVANTPKGHNGILDPKATVEYKESLGLTHTKPFEYDPDAYEFGAQLIKAKNTLYSKWEKRFAKYKEEFPQLAAELQTIINKEKNFDFKGFKFKKTNTATRDYVDEIMVYLDTHHKNFLGGSADLRAATKVGFNSERNIKYGIREFAMFAINNGINLHSGMPAFGATFLVFADYGKAALRLGSIMELPNIAVFSHDSYQVGGDGPTHQPVEQVGTLRSIPNYLVFRPADENEMLNSFKYALALKSTPSAIITTRQPIKSFNLQKDEFKAAYFIHSCQKAQLNLLASGSEVELIYNVSQKLMEQGIHANVISVPSLQLLLNNEDLIKELGLNKLPNFAAEATNDPLWFKLAQFNKFDAHLAKEFGHSAPGDFVYELNGFTVENVLAKVKSFLLKSK</sequence>
<dbReference type="OrthoDB" id="8732661at2"/>
<comment type="catalytic activity">
    <reaction evidence="8">
        <text>D-sedoheptulose 7-phosphate + D-glyceraldehyde 3-phosphate = aldehydo-D-ribose 5-phosphate + D-xylulose 5-phosphate</text>
        <dbReference type="Rhea" id="RHEA:10508"/>
        <dbReference type="ChEBI" id="CHEBI:57483"/>
        <dbReference type="ChEBI" id="CHEBI:57737"/>
        <dbReference type="ChEBI" id="CHEBI:58273"/>
        <dbReference type="ChEBI" id="CHEBI:59776"/>
        <dbReference type="EC" id="2.2.1.1"/>
    </reaction>
</comment>
<gene>
    <name evidence="10" type="ORF">BCF59_0530</name>
</gene>
<organism evidence="10 11">
    <name type="scientific">Mycoplasmopsis mustelae</name>
    <dbReference type="NCBI Taxonomy" id="171289"/>
    <lineage>
        <taxon>Bacteria</taxon>
        <taxon>Bacillati</taxon>
        <taxon>Mycoplasmatota</taxon>
        <taxon>Mycoplasmoidales</taxon>
        <taxon>Metamycoplasmataceae</taxon>
        <taxon>Mycoplasmopsis</taxon>
    </lineage>
</organism>
<keyword evidence="5" id="KW-0479">Metal-binding</keyword>
<evidence type="ECO:0000256" key="8">
    <source>
        <dbReference type="ARBA" id="ARBA00049473"/>
    </source>
</evidence>
<dbReference type="InterPro" id="IPR020826">
    <property type="entry name" value="Transketolase_BS"/>
</dbReference>
<keyword evidence="7" id="KW-0786">Thiamine pyrophosphate</keyword>
<dbReference type="Pfam" id="PF02779">
    <property type="entry name" value="Transket_pyr"/>
    <property type="match status" value="1"/>
</dbReference>
<dbReference type="RefSeq" id="WP_134110961.1">
    <property type="nucleotide sequence ID" value="NZ_SOCN01000002.1"/>
</dbReference>
<evidence type="ECO:0000259" key="9">
    <source>
        <dbReference type="SMART" id="SM00861"/>
    </source>
</evidence>
<dbReference type="GO" id="GO:0006098">
    <property type="term" value="P:pentose-phosphate shunt"/>
    <property type="evidence" value="ECO:0007669"/>
    <property type="project" value="TreeGrafter"/>
</dbReference>
<name>A0A4V3FNV9_9BACT</name>
<dbReference type="SUPFAM" id="SSF52922">
    <property type="entry name" value="TK C-terminal domain-like"/>
    <property type="match status" value="1"/>
</dbReference>
<dbReference type="SMART" id="SM00861">
    <property type="entry name" value="Transket_pyr"/>
    <property type="match status" value="1"/>
</dbReference>
<evidence type="ECO:0000313" key="11">
    <source>
        <dbReference type="Proteomes" id="UP000295757"/>
    </source>
</evidence>
<dbReference type="PROSITE" id="PS00802">
    <property type="entry name" value="TRANSKETOLASE_2"/>
    <property type="match status" value="1"/>
</dbReference>
<dbReference type="AlphaFoldDB" id="A0A4V3FNV9"/>
<dbReference type="CDD" id="cd02012">
    <property type="entry name" value="TPP_TK"/>
    <property type="match status" value="1"/>
</dbReference>
<evidence type="ECO:0000256" key="7">
    <source>
        <dbReference type="ARBA" id="ARBA00023052"/>
    </source>
</evidence>
<comment type="caution">
    <text evidence="10">The sequence shown here is derived from an EMBL/GenBank/DDBJ whole genome shotgun (WGS) entry which is preliminary data.</text>
</comment>
<comment type="cofactor">
    <cofactor evidence="1">
        <name>Mg(2+)</name>
        <dbReference type="ChEBI" id="CHEBI:18420"/>
    </cofactor>
</comment>
<protein>
    <submittedName>
        <fullName evidence="10">Transketolase</fullName>
    </submittedName>
</protein>
<evidence type="ECO:0000256" key="6">
    <source>
        <dbReference type="ARBA" id="ARBA00022842"/>
    </source>
</evidence>
<evidence type="ECO:0000256" key="3">
    <source>
        <dbReference type="ARBA" id="ARBA00007131"/>
    </source>
</evidence>
<dbReference type="InterPro" id="IPR033247">
    <property type="entry name" value="Transketolase_fam"/>
</dbReference>
<dbReference type="InterPro" id="IPR005475">
    <property type="entry name" value="Transketolase-like_Pyr-bd"/>
</dbReference>
<keyword evidence="6" id="KW-0460">Magnesium</keyword>
<dbReference type="InterPro" id="IPR005474">
    <property type="entry name" value="Transketolase_N"/>
</dbReference>
<evidence type="ECO:0000256" key="4">
    <source>
        <dbReference type="ARBA" id="ARBA00022679"/>
    </source>
</evidence>
<dbReference type="PANTHER" id="PTHR43522">
    <property type="entry name" value="TRANSKETOLASE"/>
    <property type="match status" value="1"/>
</dbReference>
<dbReference type="CDD" id="cd07033">
    <property type="entry name" value="TPP_PYR_DXS_TK_like"/>
    <property type="match status" value="1"/>
</dbReference>
<dbReference type="InterPro" id="IPR009014">
    <property type="entry name" value="Transketo_C/PFOR_II"/>
</dbReference>
<dbReference type="GO" id="GO:0005829">
    <property type="term" value="C:cytosol"/>
    <property type="evidence" value="ECO:0007669"/>
    <property type="project" value="TreeGrafter"/>
</dbReference>
<evidence type="ECO:0000256" key="1">
    <source>
        <dbReference type="ARBA" id="ARBA00001946"/>
    </source>
</evidence>
<dbReference type="Gene3D" id="3.40.50.970">
    <property type="match status" value="2"/>
</dbReference>
<dbReference type="Proteomes" id="UP000295757">
    <property type="component" value="Unassembled WGS sequence"/>
</dbReference>
<evidence type="ECO:0000313" key="10">
    <source>
        <dbReference type="EMBL" id="TDV23539.1"/>
    </source>
</evidence>
<keyword evidence="4" id="KW-0808">Transferase</keyword>
<dbReference type="InterPro" id="IPR055152">
    <property type="entry name" value="Transketolase-like_C_2"/>
</dbReference>
<dbReference type="PANTHER" id="PTHR43522:SF2">
    <property type="entry name" value="TRANSKETOLASE 1-RELATED"/>
    <property type="match status" value="1"/>
</dbReference>